<dbReference type="PANTHER" id="PTHR40980:SF3">
    <property type="entry name" value="TONB-DEPENDENT RECEPTOR-LIKE BETA-BARREL DOMAIN-CONTAINING PROTEIN"/>
    <property type="match status" value="1"/>
</dbReference>
<dbReference type="GO" id="GO:0009279">
    <property type="term" value="C:cell outer membrane"/>
    <property type="evidence" value="ECO:0007669"/>
    <property type="project" value="UniProtKB-SubCell"/>
</dbReference>
<protein>
    <submittedName>
        <fullName evidence="8">TonB-dependent receptor</fullName>
    </submittedName>
</protein>
<keyword evidence="5" id="KW-0732">Signal</keyword>
<comment type="caution">
    <text evidence="8">The sequence shown here is derived from an EMBL/GenBank/DDBJ whole genome shotgun (WGS) entry which is preliminary data.</text>
</comment>
<dbReference type="NCBIfam" id="TIGR01782">
    <property type="entry name" value="TonB-Xanth-Caul"/>
    <property type="match status" value="1"/>
</dbReference>
<keyword evidence="3" id="KW-0998">Cell outer membrane</keyword>
<evidence type="ECO:0000256" key="2">
    <source>
        <dbReference type="ARBA" id="ARBA00023136"/>
    </source>
</evidence>
<gene>
    <name evidence="8" type="ORF">GCM10011487_21600</name>
</gene>
<proteinExistence type="inferred from homology"/>
<organism evidence="8 9">
    <name type="scientific">Steroidobacter agaridevorans</name>
    <dbReference type="NCBI Taxonomy" id="2695856"/>
    <lineage>
        <taxon>Bacteria</taxon>
        <taxon>Pseudomonadati</taxon>
        <taxon>Pseudomonadota</taxon>
        <taxon>Gammaproteobacteria</taxon>
        <taxon>Steroidobacterales</taxon>
        <taxon>Steroidobacteraceae</taxon>
        <taxon>Steroidobacter</taxon>
    </lineage>
</organism>
<feature type="chain" id="PRO_5032672894" evidence="5">
    <location>
        <begin position="29"/>
        <end position="981"/>
    </location>
</feature>
<name>A0A829YAF5_9GAMM</name>
<evidence type="ECO:0000259" key="6">
    <source>
        <dbReference type="Pfam" id="PF00593"/>
    </source>
</evidence>
<reference evidence="9" key="1">
    <citation type="submission" date="2020-01" db="EMBL/GenBank/DDBJ databases">
        <title>'Steroidobacter agaridevorans' sp. nov., agar-degrading bacteria isolated from rhizosphere soils.</title>
        <authorList>
            <person name="Ikenaga M."/>
            <person name="Kataoka M."/>
            <person name="Murouchi A."/>
            <person name="Katsuragi S."/>
            <person name="Sakai M."/>
        </authorList>
    </citation>
    <scope>NUCLEOTIDE SEQUENCE [LARGE SCALE GENOMIC DNA]</scope>
    <source>
        <strain evidence="9">YU21-B</strain>
    </source>
</reference>
<dbReference type="InterPro" id="IPR036942">
    <property type="entry name" value="Beta-barrel_TonB_sf"/>
</dbReference>
<evidence type="ECO:0000256" key="4">
    <source>
        <dbReference type="RuleBase" id="RU003357"/>
    </source>
</evidence>
<sequence>MRTRSVRWRRGSWVAASSVVLFANTGLAQEQSAGELEEVVVTGVRAAQQAAIDIKRDSLQIVDAISAEDIGKLPDVTISDSLQRIPGIQIRRDAGEGSQISVRGLPQVSTLLNGEQFLGANSITTVQPNFTDVPSQLFAGANVYKTATSSLISSGLTGTVDLRTRRPFDLPQGLTASAAVEGTYGDGAEELDPQGNLLVAWNNDRFGALVSVAYSNVNLANYYSGMQGDQGWSGRPTEGGNWPGDANGDVNGDGDADDVIVSYQGHTAFNRFTERDRIGLNASFQARITDAVQLTADAFYTDQEQYVRTAGMAAEDKWQRWEWFTPLSSRDSGAMVDVSNDPAVVDLRELVLVDQFLLDTRRLKSFSQVARTDAKSQNFNLELSFDNGGKFTGSARAILADAEQNIVNSYADIDLSNGSQWGIQNNYYPGGTQNPYPNGYAGFPQITVDYRGEHVRFSGIPDIVNNLDAYSIGALSSENNSDREADMAAFRLDGSYEFTEKFALDAGVRYSERETTQLGYDYLAPFYAGAASNGSGCLVKWKATDVILSGGGIDGACTAGDAGGFYTALGRMPLSSFGNNVIRVTDYGDAQGVPPVYVLDPEAMDDPLAFHNGLFPGNVKVKNPGNSFGVDVDQTTAYLQGRLNGGDDVPYSANIGLRMVKTKLNVVQNNVGAPQPYGAANADAGDVVTDREFNDYLPSLNFTFDLSDSVKLRMGYSKTMTLLDLEQWGGALTPSYAISNAEGGRFVIVGANSNGNPELDPWRSKNFDGSIEWYVNDQTMLAAALFHIEVDSFIERGTVPMALPDQDGVVRRSVNVLTNVQGEGGTLEGVELSAKHAFSELPGIWSNFGVDANYTYSPSDSGRTDIGGGKLPFPSNSKHQTNFVLWFESDRLQARIAHNYRSKRAEAFNQIWGTEGLTVYQSSTSYIDASVSYDITPSFTAYLQGLNLTNEYENYYFQWESQKAYQFGYERRFIAGVRGRF</sequence>
<dbReference type="Proteomes" id="UP000445000">
    <property type="component" value="Unassembled WGS sequence"/>
</dbReference>
<dbReference type="Pfam" id="PF07715">
    <property type="entry name" value="Plug"/>
    <property type="match status" value="1"/>
</dbReference>
<dbReference type="RefSeq" id="WP_161811881.1">
    <property type="nucleotide sequence ID" value="NZ_BLJN01000002.1"/>
</dbReference>
<keyword evidence="8" id="KW-0675">Receptor</keyword>
<dbReference type="InterPro" id="IPR012910">
    <property type="entry name" value="Plug_dom"/>
</dbReference>
<dbReference type="EMBL" id="BLJN01000002">
    <property type="protein sequence ID" value="GFE80160.1"/>
    <property type="molecule type" value="Genomic_DNA"/>
</dbReference>
<dbReference type="PANTHER" id="PTHR40980">
    <property type="entry name" value="PLUG DOMAIN-CONTAINING PROTEIN"/>
    <property type="match status" value="1"/>
</dbReference>
<accession>A0A829YAF5</accession>
<feature type="signal peptide" evidence="5">
    <location>
        <begin position="1"/>
        <end position="28"/>
    </location>
</feature>
<feature type="domain" description="TonB-dependent receptor-like beta-barrel" evidence="6">
    <location>
        <begin position="617"/>
        <end position="948"/>
    </location>
</feature>
<keyword evidence="2 4" id="KW-0472">Membrane</keyword>
<dbReference type="Pfam" id="PF00593">
    <property type="entry name" value="TonB_dep_Rec_b-barrel"/>
    <property type="match status" value="1"/>
</dbReference>
<dbReference type="InterPro" id="IPR000531">
    <property type="entry name" value="Beta-barrel_TonB"/>
</dbReference>
<dbReference type="SUPFAM" id="SSF56935">
    <property type="entry name" value="Porins"/>
    <property type="match status" value="1"/>
</dbReference>
<feature type="domain" description="TonB-dependent receptor plug" evidence="7">
    <location>
        <begin position="55"/>
        <end position="158"/>
    </location>
</feature>
<evidence type="ECO:0000259" key="7">
    <source>
        <dbReference type="Pfam" id="PF07715"/>
    </source>
</evidence>
<dbReference type="InterPro" id="IPR037066">
    <property type="entry name" value="Plug_dom_sf"/>
</dbReference>
<dbReference type="InterPro" id="IPR010104">
    <property type="entry name" value="TonB_rcpt_bac"/>
</dbReference>
<evidence type="ECO:0000256" key="1">
    <source>
        <dbReference type="ARBA" id="ARBA00004442"/>
    </source>
</evidence>
<dbReference type="Gene3D" id="2.40.170.20">
    <property type="entry name" value="TonB-dependent receptor, beta-barrel domain"/>
    <property type="match status" value="2"/>
</dbReference>
<dbReference type="Gene3D" id="2.170.130.10">
    <property type="entry name" value="TonB-dependent receptor, plug domain"/>
    <property type="match status" value="1"/>
</dbReference>
<keyword evidence="4" id="KW-0798">TonB box</keyword>
<evidence type="ECO:0000313" key="8">
    <source>
        <dbReference type="EMBL" id="GFE80160.1"/>
    </source>
</evidence>
<keyword evidence="9" id="KW-1185">Reference proteome</keyword>
<comment type="similarity">
    <text evidence="4">Belongs to the TonB-dependent receptor family.</text>
</comment>
<evidence type="ECO:0000256" key="3">
    <source>
        <dbReference type="ARBA" id="ARBA00023237"/>
    </source>
</evidence>
<dbReference type="AlphaFoldDB" id="A0A829YAF5"/>
<comment type="subcellular location">
    <subcellularLocation>
        <location evidence="1 4">Cell outer membrane</location>
    </subcellularLocation>
</comment>
<evidence type="ECO:0000313" key="9">
    <source>
        <dbReference type="Proteomes" id="UP000445000"/>
    </source>
</evidence>
<evidence type="ECO:0000256" key="5">
    <source>
        <dbReference type="SAM" id="SignalP"/>
    </source>
</evidence>